<dbReference type="PANTHER" id="PTHR15503">
    <property type="entry name" value="LDOC1 RELATED"/>
    <property type="match status" value="1"/>
</dbReference>
<name>A0A1U8HWD2_GOSHI</name>
<gene>
    <name evidence="2" type="primary">LOC107887954</name>
</gene>
<dbReference type="InterPro" id="IPR043502">
    <property type="entry name" value="DNA/RNA_pol_sf"/>
</dbReference>
<evidence type="ECO:0008006" key="3">
    <source>
        <dbReference type="Google" id="ProtNLM"/>
    </source>
</evidence>
<dbReference type="SUPFAM" id="SSF56672">
    <property type="entry name" value="DNA/RNA polymerases"/>
    <property type="match status" value="1"/>
</dbReference>
<dbReference type="AlphaFoldDB" id="A0A1U8HWD2"/>
<dbReference type="PaxDb" id="3635-A0A1U8HWD2"/>
<reference evidence="1" key="1">
    <citation type="journal article" date="2020" name="Nat. Genet.">
        <title>Genomic diversifications of five Gossypium allopolyploid species and their impact on cotton improvement.</title>
        <authorList>
            <person name="Chen Z.J."/>
            <person name="Sreedasyam A."/>
            <person name="Ando A."/>
            <person name="Song Q."/>
            <person name="De Santiago L.M."/>
            <person name="Hulse-Kemp A.M."/>
            <person name="Ding M."/>
            <person name="Ye W."/>
            <person name="Kirkbride R.C."/>
            <person name="Jenkins J."/>
            <person name="Plott C."/>
            <person name="Lovell J."/>
            <person name="Lin Y.M."/>
            <person name="Vaughn R."/>
            <person name="Liu B."/>
            <person name="Simpson S."/>
            <person name="Scheffler B.E."/>
            <person name="Wen L."/>
            <person name="Saski C.A."/>
            <person name="Grover C.E."/>
            <person name="Hu G."/>
            <person name="Conover J.L."/>
            <person name="Carlson J.W."/>
            <person name="Shu S."/>
            <person name="Boston L.B."/>
            <person name="Williams M."/>
            <person name="Peterson D.G."/>
            <person name="McGee K."/>
            <person name="Jones D.C."/>
            <person name="Wendel J.F."/>
            <person name="Stelly D.M."/>
            <person name="Grimwood J."/>
            <person name="Schmutz J."/>
        </authorList>
    </citation>
    <scope>NUCLEOTIDE SEQUENCE [LARGE SCALE GENOMIC DNA]</scope>
    <source>
        <strain evidence="1">cv. TM-1</strain>
    </source>
</reference>
<dbReference type="Gene3D" id="3.30.70.270">
    <property type="match status" value="1"/>
</dbReference>
<sequence length="220" mass="24762">MDRLGVVWYGSWAEGSGIGAGQTKARQPALVYVAQCREDRILLMSSPVLSTVSETLGISVESTTSEVTVLSSLGQTIRRVVQKGCEAYLAYISASDFGDSFIRDIRTVRDFPDIFPKELPGLPPNREVKFGNELLSSTALVSIAPYHMAPKELTELKAQLQELLDHGFIRPSVFLWGAPVLFVKKKDGTMRMYIDYRQFNKMTVKNKYPLQRIDELFDKF</sequence>
<dbReference type="GeneID" id="107887954"/>
<evidence type="ECO:0000313" key="2">
    <source>
        <dbReference type="RefSeq" id="XP_016667654.1"/>
    </source>
</evidence>
<dbReference type="PANTHER" id="PTHR15503:SF45">
    <property type="entry name" value="RNA-DIRECTED DNA POLYMERASE HOMOLOG"/>
    <property type="match status" value="1"/>
</dbReference>
<dbReference type="Gene3D" id="3.10.10.10">
    <property type="entry name" value="HIV Type 1 Reverse Transcriptase, subunit A, domain 1"/>
    <property type="match status" value="1"/>
</dbReference>
<dbReference type="RefSeq" id="XP_016667654.1">
    <property type="nucleotide sequence ID" value="XM_016812165.1"/>
</dbReference>
<dbReference type="OrthoDB" id="1749844at2759"/>
<reference evidence="2" key="2">
    <citation type="submission" date="2025-08" db="UniProtKB">
        <authorList>
            <consortium name="RefSeq"/>
        </authorList>
    </citation>
    <scope>IDENTIFICATION</scope>
</reference>
<protein>
    <recommendedName>
        <fullName evidence="3">RNA-directed DNA polymerase homolog</fullName>
    </recommendedName>
</protein>
<dbReference type="Proteomes" id="UP000818029">
    <property type="component" value="Chromosome A03"/>
</dbReference>
<accession>A0A1U8HWD2</accession>
<organism evidence="1 2">
    <name type="scientific">Gossypium hirsutum</name>
    <name type="common">Upland cotton</name>
    <name type="synonym">Gossypium mexicanum</name>
    <dbReference type="NCBI Taxonomy" id="3635"/>
    <lineage>
        <taxon>Eukaryota</taxon>
        <taxon>Viridiplantae</taxon>
        <taxon>Streptophyta</taxon>
        <taxon>Embryophyta</taxon>
        <taxon>Tracheophyta</taxon>
        <taxon>Spermatophyta</taxon>
        <taxon>Magnoliopsida</taxon>
        <taxon>eudicotyledons</taxon>
        <taxon>Gunneridae</taxon>
        <taxon>Pentapetalae</taxon>
        <taxon>rosids</taxon>
        <taxon>malvids</taxon>
        <taxon>Malvales</taxon>
        <taxon>Malvaceae</taxon>
        <taxon>Malvoideae</taxon>
        <taxon>Gossypium</taxon>
    </lineage>
</organism>
<dbReference type="KEGG" id="ghi:107887954"/>
<dbReference type="STRING" id="3635.A0A1U8HWD2"/>
<keyword evidence="1" id="KW-1185">Reference proteome</keyword>
<proteinExistence type="predicted"/>
<dbReference type="InterPro" id="IPR032567">
    <property type="entry name" value="RTL1-rel"/>
</dbReference>
<dbReference type="InterPro" id="IPR043128">
    <property type="entry name" value="Rev_trsase/Diguanyl_cyclase"/>
</dbReference>
<evidence type="ECO:0000313" key="1">
    <source>
        <dbReference type="Proteomes" id="UP000818029"/>
    </source>
</evidence>